<evidence type="ECO:0008006" key="2">
    <source>
        <dbReference type="Google" id="ProtNLM"/>
    </source>
</evidence>
<organism evidence="1">
    <name type="scientific">marine sediment metagenome</name>
    <dbReference type="NCBI Taxonomy" id="412755"/>
    <lineage>
        <taxon>unclassified sequences</taxon>
        <taxon>metagenomes</taxon>
        <taxon>ecological metagenomes</taxon>
    </lineage>
</organism>
<dbReference type="GO" id="GO:0043565">
    <property type="term" value="F:sequence-specific DNA binding"/>
    <property type="evidence" value="ECO:0007669"/>
    <property type="project" value="InterPro"/>
</dbReference>
<comment type="caution">
    <text evidence="1">The sequence shown here is derived from an EMBL/GenBank/DDBJ whole genome shotgun (WGS) entry which is preliminary data.</text>
</comment>
<protein>
    <recommendedName>
        <fullName evidence="2">Chromosomal replication initiator DnaA C-terminal domain-containing protein</fullName>
    </recommendedName>
</protein>
<accession>X1I5A7</accession>
<reference evidence="1" key="1">
    <citation type="journal article" date="2014" name="Front. Microbiol.">
        <title>High frequency of phylogenetically diverse reductive dehalogenase-homologous genes in deep subseafloor sedimentary metagenomes.</title>
        <authorList>
            <person name="Kawai M."/>
            <person name="Futagami T."/>
            <person name="Toyoda A."/>
            <person name="Takaki Y."/>
            <person name="Nishi S."/>
            <person name="Hori S."/>
            <person name="Arai W."/>
            <person name="Tsubouchi T."/>
            <person name="Morono Y."/>
            <person name="Uchiyama I."/>
            <person name="Ito T."/>
            <person name="Fujiyama A."/>
            <person name="Inagaki F."/>
            <person name="Takami H."/>
        </authorList>
    </citation>
    <scope>NUCLEOTIDE SEQUENCE</scope>
    <source>
        <strain evidence="1">Expedition CK06-06</strain>
    </source>
</reference>
<dbReference type="Gene3D" id="1.10.1750.10">
    <property type="match status" value="1"/>
</dbReference>
<sequence>GKKDHSTVMHACRKIGKEREQNDEFRRFLERLAYSIKNQGS</sequence>
<feature type="non-terminal residue" evidence="1">
    <location>
        <position position="1"/>
    </location>
</feature>
<proteinExistence type="predicted"/>
<dbReference type="EMBL" id="BARU01020251">
    <property type="protein sequence ID" value="GAH61289.1"/>
    <property type="molecule type" value="Genomic_DNA"/>
</dbReference>
<evidence type="ECO:0000313" key="1">
    <source>
        <dbReference type="EMBL" id="GAH61289.1"/>
    </source>
</evidence>
<dbReference type="AlphaFoldDB" id="X1I5A7"/>
<gene>
    <name evidence="1" type="ORF">S03H2_33280</name>
</gene>
<dbReference type="SUPFAM" id="SSF48295">
    <property type="entry name" value="TrpR-like"/>
    <property type="match status" value="1"/>
</dbReference>
<dbReference type="InterPro" id="IPR010921">
    <property type="entry name" value="Trp_repressor/repl_initiator"/>
</dbReference>
<name>X1I5A7_9ZZZZ</name>